<reference evidence="1 2" key="1">
    <citation type="submission" date="2019-01" db="EMBL/GenBank/DDBJ databases">
        <title>Genome sequencing of strain DFW100M-13.</title>
        <authorList>
            <person name="Heo J."/>
            <person name="Kim S.-J."/>
            <person name="Kim J.-S."/>
            <person name="Hong S.-B."/>
            <person name="Kwon S.-W."/>
        </authorList>
    </citation>
    <scope>NUCLEOTIDE SEQUENCE [LARGE SCALE GENOMIC DNA]</scope>
    <source>
        <strain evidence="1 2">DFW100M-13</strain>
    </source>
</reference>
<evidence type="ECO:0000313" key="2">
    <source>
        <dbReference type="Proteomes" id="UP000293995"/>
    </source>
</evidence>
<keyword evidence="2" id="KW-1185">Reference proteome</keyword>
<sequence length="198" mass="19739">MRNGSPITTGVLGLTLAVAVAASLTACAWFAGSPRRETPAVASTSPDPAPSLVLGCGTGFGASAADSGLSDAHPIWSLGWQGVSDGMTPYVITGPDGREWNSVKAPISVAASAGGSVRVVSPASARLVVATAQVWAQAAEVSPLTYIATAADLPACDAVDAYPSLILAPALACVTIRVAPASRSPYEVHVPVGSSDCP</sequence>
<dbReference type="KEGG" id="mprt:ET475_17035"/>
<dbReference type="PROSITE" id="PS51257">
    <property type="entry name" value="PROKAR_LIPOPROTEIN"/>
    <property type="match status" value="1"/>
</dbReference>
<accession>A0A4P6ETY7</accession>
<proteinExistence type="predicted"/>
<gene>
    <name evidence="1" type="ORF">ET475_17035</name>
</gene>
<dbReference type="RefSeq" id="WP_129393056.1">
    <property type="nucleotide sequence ID" value="NZ_CP035494.1"/>
</dbReference>
<name>A0A4P6ETY7_9MICO</name>
<dbReference type="AlphaFoldDB" id="A0A4P6ETY7"/>
<protein>
    <submittedName>
        <fullName evidence="1">Uncharacterized protein</fullName>
    </submittedName>
</protein>
<dbReference type="Proteomes" id="UP000293995">
    <property type="component" value="Chromosome"/>
</dbReference>
<organism evidence="1 2">
    <name type="scientific">Microbacterium protaetiae</name>
    <dbReference type="NCBI Taxonomy" id="2509458"/>
    <lineage>
        <taxon>Bacteria</taxon>
        <taxon>Bacillati</taxon>
        <taxon>Actinomycetota</taxon>
        <taxon>Actinomycetes</taxon>
        <taxon>Micrococcales</taxon>
        <taxon>Microbacteriaceae</taxon>
        <taxon>Microbacterium</taxon>
    </lineage>
</organism>
<dbReference type="EMBL" id="CP035494">
    <property type="protein sequence ID" value="QAY61498.1"/>
    <property type="molecule type" value="Genomic_DNA"/>
</dbReference>
<evidence type="ECO:0000313" key="1">
    <source>
        <dbReference type="EMBL" id="QAY61498.1"/>
    </source>
</evidence>